<keyword evidence="4" id="KW-1185">Reference proteome</keyword>
<dbReference type="InterPro" id="IPR037914">
    <property type="entry name" value="SpoVT-AbrB_sf"/>
</dbReference>
<organism evidence="3 4">
    <name type="scientific">Levilactobacillus koreensis</name>
    <dbReference type="NCBI Taxonomy" id="637971"/>
    <lineage>
        <taxon>Bacteria</taxon>
        <taxon>Bacillati</taxon>
        <taxon>Bacillota</taxon>
        <taxon>Bacilli</taxon>
        <taxon>Lactobacillales</taxon>
        <taxon>Lactobacillaceae</taxon>
        <taxon>Levilactobacillus</taxon>
    </lineage>
</organism>
<dbReference type="PROSITE" id="PS51740">
    <property type="entry name" value="SPOVT_ABRB"/>
    <property type="match status" value="1"/>
</dbReference>
<evidence type="ECO:0000259" key="2">
    <source>
        <dbReference type="PROSITE" id="PS51740"/>
    </source>
</evidence>
<name>A0AAC8UYG5_9LACO</name>
<sequence>MATVKLSGKGQVVIPAAIRQALNLTAGDRLNVTLDNGRVVMEKLPVAATWQEIIAQIPVEQVVLDEVGHYDVDRAPHFDRWLHSEK</sequence>
<dbReference type="RefSeq" id="WP_048736067.1">
    <property type="nucleotide sequence ID" value="NZ_CP012033.1"/>
</dbReference>
<evidence type="ECO:0000313" key="3">
    <source>
        <dbReference type="EMBL" id="AKP65785.1"/>
    </source>
</evidence>
<evidence type="ECO:0000256" key="1">
    <source>
        <dbReference type="PROSITE-ProRule" id="PRU01076"/>
    </source>
</evidence>
<keyword evidence="1" id="KW-0238">DNA-binding</keyword>
<dbReference type="PANTHER" id="PTHR34860">
    <property type="entry name" value="REPRESSOR-LIKE PROTEIN SSO7C3"/>
    <property type="match status" value="1"/>
</dbReference>
<reference evidence="3 4" key="1">
    <citation type="submission" date="2015-07" db="EMBL/GenBank/DDBJ databases">
        <title>Lactobacillus korensis/26-25/ whole genome sequencing.</title>
        <authorList>
            <person name="Kim M.K."/>
            <person name="Im W.-T."/>
            <person name="Srinivasan S."/>
            <person name="Lee J.-J."/>
        </authorList>
    </citation>
    <scope>NUCLEOTIDE SEQUENCE [LARGE SCALE GENOMIC DNA]</scope>
    <source>
        <strain evidence="3 4">26-25</strain>
    </source>
</reference>
<accession>A0AAC8UYG5</accession>
<dbReference type="NCBIfam" id="TIGR01439">
    <property type="entry name" value="lp_hng_hel_AbrB"/>
    <property type="match status" value="1"/>
</dbReference>
<dbReference type="SMART" id="SM00966">
    <property type="entry name" value="SpoVT_AbrB"/>
    <property type="match status" value="1"/>
</dbReference>
<dbReference type="Proteomes" id="UP000036000">
    <property type="component" value="Chromosome"/>
</dbReference>
<dbReference type="EMBL" id="CP012033">
    <property type="protein sequence ID" value="AKP65785.1"/>
    <property type="molecule type" value="Genomic_DNA"/>
</dbReference>
<dbReference type="AlphaFoldDB" id="A0AAC8UYG5"/>
<gene>
    <name evidence="3" type="ORF">ABN16_12730</name>
</gene>
<dbReference type="Pfam" id="PF04014">
    <property type="entry name" value="MazE_antitoxin"/>
    <property type="match status" value="1"/>
</dbReference>
<evidence type="ECO:0000313" key="4">
    <source>
        <dbReference type="Proteomes" id="UP000036000"/>
    </source>
</evidence>
<dbReference type="GO" id="GO:0003677">
    <property type="term" value="F:DNA binding"/>
    <property type="evidence" value="ECO:0007669"/>
    <property type="project" value="UniProtKB-UniRule"/>
</dbReference>
<dbReference type="InterPro" id="IPR007159">
    <property type="entry name" value="SpoVT-AbrB_dom"/>
</dbReference>
<dbReference type="KEGG" id="lko:ABN16_12730"/>
<feature type="domain" description="SpoVT-AbrB" evidence="2">
    <location>
        <begin position="1"/>
        <end position="46"/>
    </location>
</feature>
<proteinExistence type="predicted"/>
<dbReference type="PANTHER" id="PTHR34860:SF6">
    <property type="entry name" value="REPRESSOR-LIKE PROTEIN SSO7C3"/>
    <property type="match status" value="1"/>
</dbReference>
<dbReference type="InterPro" id="IPR052975">
    <property type="entry name" value="Repressor-like_regulatory"/>
</dbReference>
<dbReference type="SUPFAM" id="SSF89447">
    <property type="entry name" value="AbrB/MazE/MraZ-like"/>
    <property type="match status" value="1"/>
</dbReference>
<protein>
    <recommendedName>
        <fullName evidence="2">SpoVT-AbrB domain-containing protein</fullName>
    </recommendedName>
</protein>
<dbReference type="Gene3D" id="2.10.260.10">
    <property type="match status" value="1"/>
</dbReference>